<dbReference type="PANTHER" id="PTHR33678">
    <property type="entry name" value="BLL1576 PROTEIN"/>
    <property type="match status" value="1"/>
</dbReference>
<dbReference type="Pfam" id="PF13005">
    <property type="entry name" value="zf-IS66"/>
    <property type="match status" value="1"/>
</dbReference>
<dbReference type="InterPro" id="IPR024474">
    <property type="entry name" value="Znf_dom_IS66"/>
</dbReference>
<dbReference type="InterPro" id="IPR004291">
    <property type="entry name" value="Transposase_IS66_central"/>
</dbReference>
<feature type="region of interest" description="Disordered" evidence="1">
    <location>
        <begin position="83"/>
        <end position="132"/>
    </location>
</feature>
<dbReference type="InterPro" id="IPR052344">
    <property type="entry name" value="Transposase-related"/>
</dbReference>
<dbReference type="NCBIfam" id="NF033517">
    <property type="entry name" value="transpos_IS66"/>
    <property type="match status" value="1"/>
</dbReference>
<dbReference type="Proteomes" id="UP001606300">
    <property type="component" value="Unassembled WGS sequence"/>
</dbReference>
<proteinExistence type="predicted"/>
<sequence length="525" mass="59742">MISAQQLDALDPQTRQAVQSLLAQVQQRDTELAFKQALIDKLTHEMAILKRMKFAATSERFASTLSPEQRSLLEETLDTDIHELDGELQRHRKKSDKKDEDEKQQPKRAQLPAHLPRRDVPHEPTDTSCPTPNCGQAMQRIGEHVSEKLDYQPGVFTVERHVRGKWVCKCCERIVQAPVPAHVIDKGIPTTGLLAHVLVAKFMDHLPLYRQEAVFARAGHVIARSTLAEWVGACGAQLQPLVQALADELRRHMVLHADETPVAMLKPGNGKTHKAYIWSYCTPSTNPVKAVVFEFSETRSGENVRDFLRLDTPNAWQGTLVTDGFSGYSACVDKGVTSAQCMAHSRRKFHELWANHGSKVGEQALRFYQALFRIERQAEQLTSDERRRIRQRKSRRVLAVFYRWLLGQRQLVPPGSATIKAIDYSLKRWKELTHFVNDGDVPISNNWVENQIRPIAVGRSNWLFAGSLRAGKRAAAIMSLLHSARINRHDPYAYFKDVLDRLPTHPASRIDELLPHRWMEPTTRS</sequence>
<evidence type="ECO:0000313" key="6">
    <source>
        <dbReference type="EMBL" id="MFG6415628.1"/>
    </source>
</evidence>
<evidence type="ECO:0000259" key="5">
    <source>
        <dbReference type="Pfam" id="PF13817"/>
    </source>
</evidence>
<name>A0ABW7ESN2_9BURK</name>
<dbReference type="Pfam" id="PF03050">
    <property type="entry name" value="DDE_Tnp_IS66"/>
    <property type="match status" value="1"/>
</dbReference>
<feature type="domain" description="Transposase IS66 central" evidence="2">
    <location>
        <begin position="186"/>
        <end position="472"/>
    </location>
</feature>
<evidence type="ECO:0000256" key="1">
    <source>
        <dbReference type="SAM" id="MobiDB-lite"/>
    </source>
</evidence>
<keyword evidence="7" id="KW-1185">Reference proteome</keyword>
<feature type="domain" description="Transposase IS66 C-terminal" evidence="5">
    <location>
        <begin position="479"/>
        <end position="516"/>
    </location>
</feature>
<gene>
    <name evidence="6" type="primary">tnpC</name>
    <name evidence="6" type="ORF">ACG02S_17180</name>
</gene>
<feature type="compositionally biased region" description="Basic and acidic residues" evidence="1">
    <location>
        <begin position="96"/>
        <end position="105"/>
    </location>
</feature>
<dbReference type="InterPro" id="IPR024463">
    <property type="entry name" value="Transposase_TnpC_homeodom"/>
</dbReference>
<feature type="compositionally biased region" description="Basic and acidic residues" evidence="1">
    <location>
        <begin position="116"/>
        <end position="125"/>
    </location>
</feature>
<accession>A0ABW7ESN2</accession>
<dbReference type="PANTHER" id="PTHR33678:SF1">
    <property type="entry name" value="BLL1576 PROTEIN"/>
    <property type="match status" value="1"/>
</dbReference>
<dbReference type="Pfam" id="PF13817">
    <property type="entry name" value="DDE_Tnp_IS66_C"/>
    <property type="match status" value="1"/>
</dbReference>
<comment type="caution">
    <text evidence="6">The sequence shown here is derived from an EMBL/GenBank/DDBJ whole genome shotgun (WGS) entry which is preliminary data.</text>
</comment>
<dbReference type="RefSeq" id="WP_394471699.1">
    <property type="nucleotide sequence ID" value="NZ_JBIGHY010000006.1"/>
</dbReference>
<dbReference type="EMBL" id="JBIGHY010000006">
    <property type="protein sequence ID" value="MFG6415628.1"/>
    <property type="molecule type" value="Genomic_DNA"/>
</dbReference>
<reference evidence="6 7" key="1">
    <citation type="submission" date="2024-09" db="EMBL/GenBank/DDBJ databases">
        <title>Novel species of the genus Pelomonas and Roseateles isolated from streams.</title>
        <authorList>
            <person name="Lu H."/>
        </authorList>
    </citation>
    <scope>NUCLEOTIDE SEQUENCE [LARGE SCALE GENOMIC DNA]</scope>
    <source>
        <strain evidence="6 7">DC23W</strain>
    </source>
</reference>
<evidence type="ECO:0000259" key="2">
    <source>
        <dbReference type="Pfam" id="PF03050"/>
    </source>
</evidence>
<organism evidence="6 7">
    <name type="scientific">Pelomonas dachongensis</name>
    <dbReference type="NCBI Taxonomy" id="3299029"/>
    <lineage>
        <taxon>Bacteria</taxon>
        <taxon>Pseudomonadati</taxon>
        <taxon>Pseudomonadota</taxon>
        <taxon>Betaproteobacteria</taxon>
        <taxon>Burkholderiales</taxon>
        <taxon>Sphaerotilaceae</taxon>
        <taxon>Roseateles</taxon>
    </lineage>
</organism>
<evidence type="ECO:0000259" key="3">
    <source>
        <dbReference type="Pfam" id="PF13005"/>
    </source>
</evidence>
<protein>
    <submittedName>
        <fullName evidence="6">IS66 family transposase</fullName>
    </submittedName>
</protein>
<evidence type="ECO:0000259" key="4">
    <source>
        <dbReference type="Pfam" id="PF13007"/>
    </source>
</evidence>
<feature type="domain" description="Transposase TnpC homeodomain" evidence="4">
    <location>
        <begin position="42"/>
        <end position="120"/>
    </location>
</feature>
<feature type="domain" description="Transposase IS66 zinc-finger binding" evidence="3">
    <location>
        <begin position="132"/>
        <end position="172"/>
    </location>
</feature>
<dbReference type="Pfam" id="PF13007">
    <property type="entry name" value="LZ_Tnp_IS66"/>
    <property type="match status" value="1"/>
</dbReference>
<evidence type="ECO:0000313" key="7">
    <source>
        <dbReference type="Proteomes" id="UP001606300"/>
    </source>
</evidence>
<dbReference type="InterPro" id="IPR039552">
    <property type="entry name" value="IS66_C"/>
</dbReference>